<feature type="non-terminal residue" evidence="3">
    <location>
        <position position="1"/>
    </location>
</feature>
<dbReference type="PROSITE" id="PS50966">
    <property type="entry name" value="ZF_SWIM"/>
    <property type="match status" value="1"/>
</dbReference>
<keyword evidence="1" id="KW-0863">Zinc-finger</keyword>
<reference evidence="3" key="1">
    <citation type="submission" date="2021-06" db="EMBL/GenBank/DDBJ databases">
        <authorList>
            <person name="Kallberg Y."/>
            <person name="Tangrot J."/>
            <person name="Rosling A."/>
        </authorList>
    </citation>
    <scope>NUCLEOTIDE SEQUENCE</scope>
    <source>
        <strain evidence="3">IN212</strain>
    </source>
</reference>
<protein>
    <submittedName>
        <fullName evidence="3">17105_t:CDS:1</fullName>
    </submittedName>
</protein>
<evidence type="ECO:0000256" key="1">
    <source>
        <dbReference type="PROSITE-ProRule" id="PRU00325"/>
    </source>
</evidence>
<keyword evidence="1" id="KW-0479">Metal-binding</keyword>
<feature type="domain" description="SWIM-type" evidence="2">
    <location>
        <begin position="49"/>
        <end position="83"/>
    </location>
</feature>
<dbReference type="InterPro" id="IPR007527">
    <property type="entry name" value="Znf_SWIM"/>
</dbReference>
<sequence length="101" mass="11939">LNDNYDENIREDSYDTQKSFLIDILNTIQQTDIIKLWQTVISCGTKKQFIVLLTDGSHRCTCNLLITHEYPCQHFYKVLRSSSQARWHIGLVASRWYKDNK</sequence>
<accession>A0A9N9JL84</accession>
<dbReference type="AlphaFoldDB" id="A0A9N9JL84"/>
<keyword evidence="1" id="KW-0862">Zinc</keyword>
<dbReference type="EMBL" id="CAJVPZ010058061">
    <property type="protein sequence ID" value="CAG8787577.1"/>
    <property type="molecule type" value="Genomic_DNA"/>
</dbReference>
<organism evidence="3 4">
    <name type="scientific">Racocetra fulgida</name>
    <dbReference type="NCBI Taxonomy" id="60492"/>
    <lineage>
        <taxon>Eukaryota</taxon>
        <taxon>Fungi</taxon>
        <taxon>Fungi incertae sedis</taxon>
        <taxon>Mucoromycota</taxon>
        <taxon>Glomeromycotina</taxon>
        <taxon>Glomeromycetes</taxon>
        <taxon>Diversisporales</taxon>
        <taxon>Gigasporaceae</taxon>
        <taxon>Racocetra</taxon>
    </lineage>
</organism>
<evidence type="ECO:0000313" key="4">
    <source>
        <dbReference type="Proteomes" id="UP000789396"/>
    </source>
</evidence>
<feature type="non-terminal residue" evidence="3">
    <location>
        <position position="101"/>
    </location>
</feature>
<comment type="caution">
    <text evidence="3">The sequence shown here is derived from an EMBL/GenBank/DDBJ whole genome shotgun (WGS) entry which is preliminary data.</text>
</comment>
<dbReference type="GO" id="GO:0008270">
    <property type="term" value="F:zinc ion binding"/>
    <property type="evidence" value="ECO:0007669"/>
    <property type="project" value="UniProtKB-KW"/>
</dbReference>
<dbReference type="OrthoDB" id="2433021at2759"/>
<gene>
    <name evidence="3" type="ORF">RFULGI_LOCUS16402</name>
</gene>
<keyword evidence="4" id="KW-1185">Reference proteome</keyword>
<name>A0A9N9JL84_9GLOM</name>
<evidence type="ECO:0000313" key="3">
    <source>
        <dbReference type="EMBL" id="CAG8787577.1"/>
    </source>
</evidence>
<proteinExistence type="predicted"/>
<dbReference type="Proteomes" id="UP000789396">
    <property type="component" value="Unassembled WGS sequence"/>
</dbReference>
<evidence type="ECO:0000259" key="2">
    <source>
        <dbReference type="PROSITE" id="PS50966"/>
    </source>
</evidence>